<dbReference type="PROSITE" id="PS00134">
    <property type="entry name" value="TRYPSIN_HIS"/>
    <property type="match status" value="1"/>
</dbReference>
<dbReference type="EnsemblMetazoa" id="AEPI006968-RA">
    <property type="protein sequence ID" value="AEPI006968-PA"/>
    <property type="gene ID" value="AEPI006968"/>
</dbReference>
<dbReference type="InterPro" id="IPR033116">
    <property type="entry name" value="TRYPSIN_SER"/>
</dbReference>
<dbReference type="PANTHER" id="PTHR24252">
    <property type="entry name" value="ACROSIN-RELATED"/>
    <property type="match status" value="1"/>
</dbReference>
<dbReference type="AlphaFoldDB" id="A0A182PJ54"/>
<feature type="domain" description="Peptidase S1" evidence="12">
    <location>
        <begin position="249"/>
        <end position="489"/>
    </location>
</feature>
<comment type="similarity">
    <text evidence="9">Belongs to the peptidase S1 family. CLIP subfamily.</text>
</comment>
<keyword evidence="2" id="KW-0964">Secreted</keyword>
<comment type="subcellular location">
    <subcellularLocation>
        <location evidence="1">Secreted</location>
    </subcellularLocation>
</comment>
<dbReference type="Proteomes" id="UP000075885">
    <property type="component" value="Unassembled WGS sequence"/>
</dbReference>
<evidence type="ECO:0000313" key="14">
    <source>
        <dbReference type="Proteomes" id="UP000075885"/>
    </source>
</evidence>
<sequence>MKRLAFIILPAIIALGHSIRPPIIEGTEADLHEFPYQVSLQWNFNNGSRPRHICGGSIINREWILTAAHCLEEFSGNGWFEVVAGVNNIADEESGAQRRNVTRYEKHESYDTNAIRYDIGVLLLSDPLDLNQNIKTMRLAKKDTLIREKIAKFAGWGSISKTMQDIYPDKLMKVNLILRTQEDCQQMGKHVDESQICAGGYKNVTGCTADSGGPLTVTVDDEQMQIGVLSYVLVTLAALIAAKPSRPKIVGGDQAIPHEFPYQISLQWNYNNGEEDPFHFCGGSLIADRFVLTAAHCVPSEISPDGFPEAVAGEHDFSQYDAAVQRRRIAEVYVHEDYEGGVGPNDIAVFRVDQPFRLNRNVQLVKLPEPNVIPTGDCTISGWGSTSFNIFPSYPDTLMKTTIPIMDLNVCREIYAMQEVADSNICAGTMEGTSSVCSGDSGGPLVQTENEIVQVGIVSWGGVPCGGYRNPGVFVRVSYFIDWINDKINN</sequence>
<evidence type="ECO:0000256" key="9">
    <source>
        <dbReference type="ARBA" id="ARBA00024195"/>
    </source>
</evidence>
<proteinExistence type="inferred from homology"/>
<evidence type="ECO:0000256" key="3">
    <source>
        <dbReference type="ARBA" id="ARBA00022670"/>
    </source>
</evidence>
<feature type="signal peptide" evidence="11">
    <location>
        <begin position="1"/>
        <end position="18"/>
    </location>
</feature>
<keyword evidence="7" id="KW-0865">Zymogen</keyword>
<evidence type="ECO:0000256" key="1">
    <source>
        <dbReference type="ARBA" id="ARBA00004613"/>
    </source>
</evidence>
<evidence type="ECO:0000256" key="2">
    <source>
        <dbReference type="ARBA" id="ARBA00022525"/>
    </source>
</evidence>
<dbReference type="STRING" id="199890.A0A182PJ54"/>
<name>A0A182PJ54_9DIPT</name>
<evidence type="ECO:0000313" key="13">
    <source>
        <dbReference type="EnsemblMetazoa" id="AEPI006968-PA"/>
    </source>
</evidence>
<evidence type="ECO:0000259" key="12">
    <source>
        <dbReference type="PROSITE" id="PS50240"/>
    </source>
</evidence>
<keyword evidence="6 10" id="KW-0720">Serine protease</keyword>
<evidence type="ECO:0000256" key="7">
    <source>
        <dbReference type="ARBA" id="ARBA00023145"/>
    </source>
</evidence>
<evidence type="ECO:0000256" key="5">
    <source>
        <dbReference type="ARBA" id="ARBA00022801"/>
    </source>
</evidence>
<reference evidence="14" key="1">
    <citation type="submission" date="2013-03" db="EMBL/GenBank/DDBJ databases">
        <title>The Genome Sequence of Anopheles epiroticus epiroticus2.</title>
        <authorList>
            <consortium name="The Broad Institute Genomics Platform"/>
            <person name="Neafsey D.E."/>
            <person name="Howell P."/>
            <person name="Walker B."/>
            <person name="Young S.K."/>
            <person name="Zeng Q."/>
            <person name="Gargeya S."/>
            <person name="Fitzgerald M."/>
            <person name="Haas B."/>
            <person name="Abouelleil A."/>
            <person name="Allen A.W."/>
            <person name="Alvarado L."/>
            <person name="Arachchi H.M."/>
            <person name="Berlin A.M."/>
            <person name="Chapman S.B."/>
            <person name="Gainer-Dewar J."/>
            <person name="Goldberg J."/>
            <person name="Griggs A."/>
            <person name="Gujja S."/>
            <person name="Hansen M."/>
            <person name="Howarth C."/>
            <person name="Imamovic A."/>
            <person name="Ireland A."/>
            <person name="Larimer J."/>
            <person name="McCowan C."/>
            <person name="Murphy C."/>
            <person name="Pearson M."/>
            <person name="Poon T.W."/>
            <person name="Priest M."/>
            <person name="Roberts A."/>
            <person name="Saif S."/>
            <person name="Shea T."/>
            <person name="Sisk P."/>
            <person name="Sykes S."/>
            <person name="Wortman J."/>
            <person name="Nusbaum C."/>
            <person name="Birren B."/>
        </authorList>
    </citation>
    <scope>NUCLEOTIDE SEQUENCE [LARGE SCALE GENOMIC DNA]</scope>
    <source>
        <strain evidence="14">Epiroticus2</strain>
    </source>
</reference>
<dbReference type="InterPro" id="IPR001314">
    <property type="entry name" value="Peptidase_S1A"/>
</dbReference>
<keyword evidence="3 10" id="KW-0645">Protease</keyword>
<keyword evidence="4" id="KW-0222">Digestion</keyword>
<dbReference type="InterPro" id="IPR009003">
    <property type="entry name" value="Peptidase_S1_PA"/>
</dbReference>
<dbReference type="GO" id="GO:0016485">
    <property type="term" value="P:protein processing"/>
    <property type="evidence" value="ECO:0007669"/>
    <property type="project" value="UniProtKB-ARBA"/>
</dbReference>
<dbReference type="InterPro" id="IPR018114">
    <property type="entry name" value="TRYPSIN_HIS"/>
</dbReference>
<feature type="domain" description="Peptidase S1" evidence="12">
    <location>
        <begin position="23"/>
        <end position="249"/>
    </location>
</feature>
<dbReference type="InterPro" id="IPR043504">
    <property type="entry name" value="Peptidase_S1_PA_chymotrypsin"/>
</dbReference>
<dbReference type="Pfam" id="PF00089">
    <property type="entry name" value="Trypsin"/>
    <property type="match status" value="2"/>
</dbReference>
<dbReference type="FunFam" id="2.40.10.10:FF:000068">
    <property type="entry name" value="transmembrane protease serine 2"/>
    <property type="match status" value="1"/>
</dbReference>
<organism evidence="13 14">
    <name type="scientific">Anopheles epiroticus</name>
    <dbReference type="NCBI Taxonomy" id="199890"/>
    <lineage>
        <taxon>Eukaryota</taxon>
        <taxon>Metazoa</taxon>
        <taxon>Ecdysozoa</taxon>
        <taxon>Arthropoda</taxon>
        <taxon>Hexapoda</taxon>
        <taxon>Insecta</taxon>
        <taxon>Pterygota</taxon>
        <taxon>Neoptera</taxon>
        <taxon>Endopterygota</taxon>
        <taxon>Diptera</taxon>
        <taxon>Nematocera</taxon>
        <taxon>Culicoidea</taxon>
        <taxon>Culicidae</taxon>
        <taxon>Anophelinae</taxon>
        <taxon>Anopheles</taxon>
    </lineage>
</organism>
<dbReference type="Gene3D" id="2.40.10.10">
    <property type="entry name" value="Trypsin-like serine proteases"/>
    <property type="match status" value="2"/>
</dbReference>
<keyword evidence="14" id="KW-1185">Reference proteome</keyword>
<accession>A0A182PJ54</accession>
<keyword evidence="5 10" id="KW-0378">Hydrolase</keyword>
<reference evidence="13" key="2">
    <citation type="submission" date="2020-05" db="UniProtKB">
        <authorList>
            <consortium name="EnsemblMetazoa"/>
        </authorList>
    </citation>
    <scope>IDENTIFICATION</scope>
    <source>
        <strain evidence="13">Epiroticus2</strain>
    </source>
</reference>
<dbReference type="PROSITE" id="PS00135">
    <property type="entry name" value="TRYPSIN_SER"/>
    <property type="match status" value="1"/>
</dbReference>
<evidence type="ECO:0000256" key="10">
    <source>
        <dbReference type="RuleBase" id="RU363034"/>
    </source>
</evidence>
<dbReference type="VEuPathDB" id="VectorBase:AEPI006968"/>
<dbReference type="GO" id="GO:0005576">
    <property type="term" value="C:extracellular region"/>
    <property type="evidence" value="ECO:0007669"/>
    <property type="project" value="UniProtKB-SubCell"/>
</dbReference>
<dbReference type="PROSITE" id="PS50240">
    <property type="entry name" value="TRYPSIN_DOM"/>
    <property type="match status" value="2"/>
</dbReference>
<dbReference type="GO" id="GO:0004252">
    <property type="term" value="F:serine-type endopeptidase activity"/>
    <property type="evidence" value="ECO:0007669"/>
    <property type="project" value="InterPro"/>
</dbReference>
<evidence type="ECO:0000256" key="4">
    <source>
        <dbReference type="ARBA" id="ARBA00022757"/>
    </source>
</evidence>
<evidence type="ECO:0000256" key="8">
    <source>
        <dbReference type="ARBA" id="ARBA00023157"/>
    </source>
</evidence>
<dbReference type="PANTHER" id="PTHR24252:SF18">
    <property type="entry name" value="OVOCHYMASE 1"/>
    <property type="match status" value="1"/>
</dbReference>
<dbReference type="FunFam" id="2.40.10.10:FF:000047">
    <property type="entry name" value="Trypsin eta"/>
    <property type="match status" value="1"/>
</dbReference>
<dbReference type="CDD" id="cd00190">
    <property type="entry name" value="Tryp_SPc"/>
    <property type="match status" value="2"/>
</dbReference>
<dbReference type="SMART" id="SM00020">
    <property type="entry name" value="Tryp_SPc"/>
    <property type="match status" value="2"/>
</dbReference>
<protein>
    <recommendedName>
        <fullName evidence="12">Peptidase S1 domain-containing protein</fullName>
    </recommendedName>
</protein>
<keyword evidence="8" id="KW-1015">Disulfide bond</keyword>
<dbReference type="InterPro" id="IPR001254">
    <property type="entry name" value="Trypsin_dom"/>
</dbReference>
<dbReference type="PRINTS" id="PR00722">
    <property type="entry name" value="CHYMOTRYPSIN"/>
</dbReference>
<dbReference type="GO" id="GO:0007586">
    <property type="term" value="P:digestion"/>
    <property type="evidence" value="ECO:0007669"/>
    <property type="project" value="UniProtKB-KW"/>
</dbReference>
<evidence type="ECO:0000256" key="11">
    <source>
        <dbReference type="SAM" id="SignalP"/>
    </source>
</evidence>
<feature type="chain" id="PRO_5008131531" description="Peptidase S1 domain-containing protein" evidence="11">
    <location>
        <begin position="19"/>
        <end position="490"/>
    </location>
</feature>
<dbReference type="SUPFAM" id="SSF50494">
    <property type="entry name" value="Trypsin-like serine proteases"/>
    <property type="match status" value="2"/>
</dbReference>
<keyword evidence="11" id="KW-0732">Signal</keyword>
<evidence type="ECO:0000256" key="6">
    <source>
        <dbReference type="ARBA" id="ARBA00022825"/>
    </source>
</evidence>